<name>A7IKV3_XANP2</name>
<dbReference type="STRING" id="78245.Xaut_3417"/>
<dbReference type="HOGENOM" id="CLU_2588886_0_0_5"/>
<dbReference type="AlphaFoldDB" id="A7IKV3"/>
<keyword evidence="2" id="KW-1185">Reference proteome</keyword>
<gene>
    <name evidence="1" type="ordered locus">Xaut_3417</name>
</gene>
<dbReference type="Proteomes" id="UP000002417">
    <property type="component" value="Chromosome"/>
</dbReference>
<evidence type="ECO:0000313" key="2">
    <source>
        <dbReference type="Proteomes" id="UP000002417"/>
    </source>
</evidence>
<proteinExistence type="predicted"/>
<organism evidence="1 2">
    <name type="scientific">Xanthobacter autotrophicus (strain ATCC BAA-1158 / Py2)</name>
    <dbReference type="NCBI Taxonomy" id="78245"/>
    <lineage>
        <taxon>Bacteria</taxon>
        <taxon>Pseudomonadati</taxon>
        <taxon>Pseudomonadota</taxon>
        <taxon>Alphaproteobacteria</taxon>
        <taxon>Hyphomicrobiales</taxon>
        <taxon>Xanthobacteraceae</taxon>
        <taxon>Xanthobacter</taxon>
    </lineage>
</organism>
<dbReference type="EMBL" id="CP000781">
    <property type="protein sequence ID" value="ABS68646.1"/>
    <property type="molecule type" value="Genomic_DNA"/>
</dbReference>
<reference evidence="1 2" key="1">
    <citation type="submission" date="2007-07" db="EMBL/GenBank/DDBJ databases">
        <title>Complete sequence of chromosome of Xanthobacter autotrophicus Py2.</title>
        <authorList>
            <consortium name="US DOE Joint Genome Institute"/>
            <person name="Copeland A."/>
            <person name="Lucas S."/>
            <person name="Lapidus A."/>
            <person name="Barry K."/>
            <person name="Glavina del Rio T."/>
            <person name="Hammon N."/>
            <person name="Israni S."/>
            <person name="Dalin E."/>
            <person name="Tice H."/>
            <person name="Pitluck S."/>
            <person name="Sims D."/>
            <person name="Brettin T."/>
            <person name="Bruce D."/>
            <person name="Detter J.C."/>
            <person name="Han C."/>
            <person name="Tapia R."/>
            <person name="Brainard J."/>
            <person name="Schmutz J."/>
            <person name="Larimer F."/>
            <person name="Land M."/>
            <person name="Hauser L."/>
            <person name="Kyrpides N."/>
            <person name="Kim E."/>
            <person name="Ensigns S.A."/>
            <person name="Richardson P."/>
        </authorList>
    </citation>
    <scope>NUCLEOTIDE SEQUENCE [LARGE SCALE GENOMIC DNA]</scope>
    <source>
        <strain evidence="2">ATCC BAA-1158 / Py2</strain>
    </source>
</reference>
<evidence type="ECO:0000313" key="1">
    <source>
        <dbReference type="EMBL" id="ABS68646.1"/>
    </source>
</evidence>
<sequence>MRICVQAHFASISVAGSVVISAIGDDVFGCANPPPRFGRLVRESSARIMVGGCGELSGVMSTFPAQELKRGFFSSGRSFK</sequence>
<dbReference type="KEGG" id="xau:Xaut_3417"/>
<accession>A7IKV3</accession>
<protein>
    <submittedName>
        <fullName evidence="1">Uncharacterized protein</fullName>
    </submittedName>
</protein>